<accession>A0A2J6X645</accession>
<protein>
    <submittedName>
        <fullName evidence="1">Uncharacterized protein</fullName>
    </submittedName>
</protein>
<dbReference type="EMBL" id="PNIX01000243">
    <property type="protein sequence ID" value="PMP82154.1"/>
    <property type="molecule type" value="Genomic_DNA"/>
</dbReference>
<sequence>MKVFVIGYANDYVGYILDEESYEKNEYESFITFLSKGEGERIVDSIVTLAKKCQIRRERDR</sequence>
<dbReference type="Proteomes" id="UP000236910">
    <property type="component" value="Unassembled WGS sequence"/>
</dbReference>
<proteinExistence type="predicted"/>
<organism evidence="1 2">
    <name type="scientific">Caldisericum exile</name>
    <dbReference type="NCBI Taxonomy" id="693075"/>
    <lineage>
        <taxon>Bacteria</taxon>
        <taxon>Pseudomonadati</taxon>
        <taxon>Caldisericota/Cryosericota group</taxon>
        <taxon>Caldisericota</taxon>
        <taxon>Caldisericia</taxon>
        <taxon>Caldisericales</taxon>
        <taxon>Caldisericaceae</taxon>
        <taxon>Caldisericum</taxon>
    </lineage>
</organism>
<comment type="caution">
    <text evidence="1">The sequence shown here is derived from an EMBL/GenBank/DDBJ whole genome shotgun (WGS) entry which is preliminary data.</text>
</comment>
<evidence type="ECO:0000313" key="1">
    <source>
        <dbReference type="EMBL" id="PMP82154.1"/>
    </source>
</evidence>
<name>A0A2J6X645_9BACT</name>
<gene>
    <name evidence="1" type="ORF">C0175_04110</name>
</gene>
<evidence type="ECO:0000313" key="2">
    <source>
        <dbReference type="Proteomes" id="UP000236910"/>
    </source>
</evidence>
<dbReference type="AlphaFoldDB" id="A0A2J6X645"/>
<reference evidence="1 2" key="1">
    <citation type="submission" date="2018-01" db="EMBL/GenBank/DDBJ databases">
        <title>Metagenomic assembled genomes from two thermal pools in the Uzon Caldera, Kamchatka, Russia.</title>
        <authorList>
            <person name="Wilkins L."/>
            <person name="Ettinger C."/>
        </authorList>
    </citation>
    <scope>NUCLEOTIDE SEQUENCE [LARGE SCALE GENOMIC DNA]</scope>
    <source>
        <strain evidence="1">ARK-10</strain>
    </source>
</reference>